<feature type="region of interest" description="Disordered" evidence="1">
    <location>
        <begin position="42"/>
        <end position="68"/>
    </location>
</feature>
<reference evidence="2 3" key="1">
    <citation type="journal article" date="2011" name="EMBO J.">
        <title>Structural diversity of bacterial flagellar motors.</title>
        <authorList>
            <person name="Chen S."/>
            <person name="Beeby M."/>
            <person name="Murphy G.E."/>
            <person name="Leadbetter J.R."/>
            <person name="Hendrixson D.R."/>
            <person name="Briegel A."/>
            <person name="Li Z."/>
            <person name="Shi J."/>
            <person name="Tocheva E.I."/>
            <person name="Muller A."/>
            <person name="Dobro M.J."/>
            <person name="Jensen G.J."/>
        </authorList>
    </citation>
    <scope>NUCLEOTIDE SEQUENCE [LARGE SCALE GENOMIC DNA]</scope>
    <source>
        <strain evidence="2 3">ATCC 19624</strain>
    </source>
</reference>
<evidence type="ECO:0000313" key="3">
    <source>
        <dbReference type="Proteomes" id="UP000016368"/>
    </source>
</evidence>
<protein>
    <submittedName>
        <fullName evidence="2">Uncharacterized protein</fullName>
    </submittedName>
</protein>
<comment type="caution">
    <text evidence="2">The sequence shown here is derived from an EMBL/GenBank/DDBJ whole genome shotgun (WGS) entry which is preliminary data.</text>
</comment>
<evidence type="ECO:0000313" key="2">
    <source>
        <dbReference type="EMBL" id="EGI77352.1"/>
    </source>
</evidence>
<dbReference type="RefSeq" id="WP_006297422.1">
    <property type="nucleotide sequence ID" value="NZ_AEGR01000050.1"/>
</dbReference>
<evidence type="ECO:0000256" key="1">
    <source>
        <dbReference type="SAM" id="MobiDB-lite"/>
    </source>
</evidence>
<proteinExistence type="predicted"/>
<gene>
    <name evidence="2" type="ORF">HGR_06936</name>
</gene>
<dbReference type="STRING" id="887062.HGR_06936"/>
<dbReference type="Proteomes" id="UP000016368">
    <property type="component" value="Unassembled WGS sequence"/>
</dbReference>
<dbReference type="EMBL" id="AEGR01000050">
    <property type="protein sequence ID" value="EGI77352.1"/>
    <property type="molecule type" value="Genomic_DNA"/>
</dbReference>
<feature type="compositionally biased region" description="Low complexity" evidence="1">
    <location>
        <begin position="54"/>
        <end position="68"/>
    </location>
</feature>
<name>F3KSF8_9BURK</name>
<sequence length="68" mass="7580">MTFTVALLLLALGVLIGYQLPGRMAALKALLRRLRYRPQHLRAWTPDPAPAQPQPRSRAANPASRRHG</sequence>
<keyword evidence="3" id="KW-1185">Reference proteome</keyword>
<accession>F3KSF8</accession>
<organism evidence="2 3">
    <name type="scientific">Hylemonella gracilis ATCC 19624</name>
    <dbReference type="NCBI Taxonomy" id="887062"/>
    <lineage>
        <taxon>Bacteria</taxon>
        <taxon>Pseudomonadati</taxon>
        <taxon>Pseudomonadota</taxon>
        <taxon>Betaproteobacteria</taxon>
        <taxon>Burkholderiales</taxon>
        <taxon>Comamonadaceae</taxon>
        <taxon>Hylemonella</taxon>
    </lineage>
</organism>
<dbReference type="AlphaFoldDB" id="F3KSF8"/>